<feature type="compositionally biased region" description="Basic and acidic residues" evidence="1">
    <location>
        <begin position="52"/>
        <end position="69"/>
    </location>
</feature>
<keyword evidence="2" id="KW-1133">Transmembrane helix</keyword>
<evidence type="ECO:0000256" key="2">
    <source>
        <dbReference type="SAM" id="Phobius"/>
    </source>
</evidence>
<keyword evidence="2" id="KW-0472">Membrane</keyword>
<keyword evidence="3" id="KW-0808">Transferase</keyword>
<comment type="caution">
    <text evidence="3">The sequence shown here is derived from an EMBL/GenBank/DDBJ whole genome shotgun (WGS) entry which is preliminary data.</text>
</comment>
<keyword evidence="2" id="KW-0812">Transmembrane</keyword>
<gene>
    <name evidence="3" type="ORF">CHT91_01830</name>
</gene>
<accession>A0A1B9VRV7</accession>
<proteinExistence type="predicted"/>
<dbReference type="GO" id="GO:0016740">
    <property type="term" value="F:transferase activity"/>
    <property type="evidence" value="ECO:0007669"/>
    <property type="project" value="UniProtKB-KW"/>
</dbReference>
<feature type="transmembrane region" description="Helical" evidence="2">
    <location>
        <begin position="12"/>
        <end position="33"/>
    </location>
</feature>
<protein>
    <submittedName>
        <fullName evidence="3">GNAT family acetyltransferase</fullName>
    </submittedName>
</protein>
<dbReference type="RefSeq" id="WP_016667140.1">
    <property type="nucleotide sequence ID" value="NZ_AP031491.1"/>
</dbReference>
<name>A0A1B9VRV7_9ACTN</name>
<dbReference type="AlphaFoldDB" id="A0A1B9VRV7"/>
<evidence type="ECO:0000313" key="3">
    <source>
        <dbReference type="EMBL" id="RFT46325.1"/>
    </source>
</evidence>
<dbReference type="OrthoDB" id="3711349at2"/>
<feature type="region of interest" description="Disordered" evidence="1">
    <location>
        <begin position="49"/>
        <end position="69"/>
    </location>
</feature>
<dbReference type="Proteomes" id="UP000259211">
    <property type="component" value="Unassembled WGS sequence"/>
</dbReference>
<sequence length="69" mass="7375">MTVLAAQLVSTGLANFLCCLALAVFGVVAWISIRRNIRGIDFDEVPCGPALKESHQEDAKGSTTDSTEH</sequence>
<dbReference type="EMBL" id="NOWI01000002">
    <property type="protein sequence ID" value="RFT46325.1"/>
    <property type="molecule type" value="Genomic_DNA"/>
</dbReference>
<evidence type="ECO:0000256" key="1">
    <source>
        <dbReference type="SAM" id="MobiDB-lite"/>
    </source>
</evidence>
<reference evidence="3 4" key="1">
    <citation type="submission" date="2017-07" db="EMBL/GenBank/DDBJ databases">
        <authorList>
            <person name="Sun Z.S."/>
            <person name="Albrecht U."/>
            <person name="Echele G."/>
            <person name="Lee C.C."/>
        </authorList>
    </citation>
    <scope>NUCLEOTIDE SEQUENCE [LARGE SCALE GENOMIC DNA]</scope>
    <source>
        <strain evidence="3 4">P16-029</strain>
    </source>
</reference>
<dbReference type="STRING" id="33010.BFS79_04145"/>
<organism evidence="3 4">
    <name type="scientific">Cutibacterium avidum</name>
    <dbReference type="NCBI Taxonomy" id="33010"/>
    <lineage>
        <taxon>Bacteria</taxon>
        <taxon>Bacillati</taxon>
        <taxon>Actinomycetota</taxon>
        <taxon>Actinomycetes</taxon>
        <taxon>Propionibacteriales</taxon>
        <taxon>Propionibacteriaceae</taxon>
        <taxon>Cutibacterium</taxon>
    </lineage>
</organism>
<evidence type="ECO:0000313" key="4">
    <source>
        <dbReference type="Proteomes" id="UP000259211"/>
    </source>
</evidence>